<evidence type="ECO:0000256" key="7">
    <source>
        <dbReference type="ARBA" id="ARBA00023303"/>
    </source>
</evidence>
<organism evidence="12 13">
    <name type="scientific">Aureococcus anophagefferens</name>
    <name type="common">Harmful bloom alga</name>
    <dbReference type="NCBI Taxonomy" id="44056"/>
    <lineage>
        <taxon>Eukaryota</taxon>
        <taxon>Sar</taxon>
        <taxon>Stramenopiles</taxon>
        <taxon>Ochrophyta</taxon>
        <taxon>Pelagophyceae</taxon>
        <taxon>Pelagomonadales</taxon>
        <taxon>Pelagomonadaceae</taxon>
        <taxon>Aureococcus</taxon>
    </lineage>
</organism>
<feature type="transmembrane region" description="Helical" evidence="10">
    <location>
        <begin position="203"/>
        <end position="221"/>
    </location>
</feature>
<feature type="transmembrane region" description="Helical" evidence="10">
    <location>
        <begin position="173"/>
        <end position="191"/>
    </location>
</feature>
<accession>A0ABR1FN21</accession>
<reference evidence="12 13" key="1">
    <citation type="submission" date="2024-03" db="EMBL/GenBank/DDBJ databases">
        <title>Aureococcus anophagefferens CCMP1851 and Kratosvirus quantuckense: Draft genome of a second virus-susceptible host strain in the model system.</title>
        <authorList>
            <person name="Chase E."/>
            <person name="Truchon A.R."/>
            <person name="Schepens W."/>
            <person name="Wilhelm S.W."/>
        </authorList>
    </citation>
    <scope>NUCLEOTIDE SEQUENCE [LARGE SCALE GENOMIC DNA]</scope>
    <source>
        <strain evidence="12 13">CCMP1851</strain>
    </source>
</reference>
<evidence type="ECO:0000256" key="3">
    <source>
        <dbReference type="ARBA" id="ARBA00022692"/>
    </source>
</evidence>
<keyword evidence="3 8" id="KW-0812">Transmembrane</keyword>
<evidence type="ECO:0000259" key="11">
    <source>
        <dbReference type="Pfam" id="PF07885"/>
    </source>
</evidence>
<feature type="transmembrane region" description="Helical" evidence="10">
    <location>
        <begin position="77"/>
        <end position="98"/>
    </location>
</feature>
<keyword evidence="2 8" id="KW-0813">Transport</keyword>
<feature type="transmembrane region" description="Helical" evidence="10">
    <location>
        <begin position="141"/>
        <end position="161"/>
    </location>
</feature>
<comment type="subcellular location">
    <subcellularLocation>
        <location evidence="1">Membrane</location>
        <topology evidence="1">Multi-pass membrane protein</topology>
    </subcellularLocation>
</comment>
<keyword evidence="6 10" id="KW-0472">Membrane</keyword>
<dbReference type="PRINTS" id="PR01333">
    <property type="entry name" value="2POREKCHANEL"/>
</dbReference>
<keyword evidence="4 10" id="KW-1133">Transmembrane helix</keyword>
<keyword evidence="7 8" id="KW-0407">Ion channel</keyword>
<dbReference type="Pfam" id="PF07885">
    <property type="entry name" value="Ion_trans_2"/>
    <property type="match status" value="2"/>
</dbReference>
<dbReference type="Gene3D" id="1.10.287.70">
    <property type="match status" value="2"/>
</dbReference>
<gene>
    <name evidence="12" type="ORF">SO694_00100050</name>
</gene>
<dbReference type="GO" id="GO:0034220">
    <property type="term" value="P:monoatomic ion transmembrane transport"/>
    <property type="evidence" value="ECO:0007669"/>
    <property type="project" value="UniProtKB-KW"/>
</dbReference>
<evidence type="ECO:0000256" key="6">
    <source>
        <dbReference type="ARBA" id="ARBA00023136"/>
    </source>
</evidence>
<dbReference type="EMBL" id="JBBJCI010000355">
    <property type="protein sequence ID" value="KAK7233844.1"/>
    <property type="molecule type" value="Genomic_DNA"/>
</dbReference>
<dbReference type="SUPFAM" id="SSF81324">
    <property type="entry name" value="Voltage-gated potassium channels"/>
    <property type="match status" value="2"/>
</dbReference>
<comment type="caution">
    <text evidence="12">The sequence shown here is derived from an EMBL/GenBank/DDBJ whole genome shotgun (WGS) entry which is preliminary data.</text>
</comment>
<evidence type="ECO:0000256" key="8">
    <source>
        <dbReference type="RuleBase" id="RU003857"/>
    </source>
</evidence>
<dbReference type="PANTHER" id="PTHR11003:SF291">
    <property type="entry name" value="IP11374P"/>
    <property type="match status" value="1"/>
</dbReference>
<evidence type="ECO:0000256" key="9">
    <source>
        <dbReference type="SAM" id="MobiDB-lite"/>
    </source>
</evidence>
<feature type="domain" description="Potassium channel" evidence="11">
    <location>
        <begin position="156"/>
        <end position="217"/>
    </location>
</feature>
<dbReference type="InterPro" id="IPR003280">
    <property type="entry name" value="2pore_dom_K_chnl"/>
</dbReference>
<feature type="compositionally biased region" description="Basic and acidic residues" evidence="9">
    <location>
        <begin position="416"/>
        <end position="431"/>
    </location>
</feature>
<proteinExistence type="inferred from homology"/>
<comment type="similarity">
    <text evidence="8">Belongs to the two pore domain potassium channel (TC 1.A.1.8) family.</text>
</comment>
<name>A0ABR1FN21_AURAN</name>
<dbReference type="InterPro" id="IPR013099">
    <property type="entry name" value="K_chnl_dom"/>
</dbReference>
<evidence type="ECO:0000256" key="10">
    <source>
        <dbReference type="SAM" id="Phobius"/>
    </source>
</evidence>
<evidence type="ECO:0000256" key="2">
    <source>
        <dbReference type="ARBA" id="ARBA00022448"/>
    </source>
</evidence>
<evidence type="ECO:0000313" key="13">
    <source>
        <dbReference type="Proteomes" id="UP001363151"/>
    </source>
</evidence>
<evidence type="ECO:0000256" key="4">
    <source>
        <dbReference type="ARBA" id="ARBA00022989"/>
    </source>
</evidence>
<evidence type="ECO:0000256" key="1">
    <source>
        <dbReference type="ARBA" id="ARBA00004141"/>
    </source>
</evidence>
<evidence type="ECO:0000313" key="12">
    <source>
        <dbReference type="EMBL" id="KAK7233844.1"/>
    </source>
</evidence>
<dbReference type="PANTHER" id="PTHR11003">
    <property type="entry name" value="POTASSIUM CHANNEL, SUBFAMILY K"/>
    <property type="match status" value="1"/>
</dbReference>
<evidence type="ECO:0000256" key="5">
    <source>
        <dbReference type="ARBA" id="ARBA00023065"/>
    </source>
</evidence>
<feature type="transmembrane region" description="Helical" evidence="10">
    <location>
        <begin position="20"/>
        <end position="41"/>
    </location>
</feature>
<feature type="domain" description="Potassium channel" evidence="11">
    <location>
        <begin position="31"/>
        <end position="101"/>
    </location>
</feature>
<sequence length="450" mass="48876">MLCSLLFVRLRRWGSDHRSLGAVLKDLFIIASYYVVGILVLHRFEGWSTVDSIYFLSVTVTTIGYGDISPTTNAGQLASCALILAGIVFVLTTLSKYASALATLVRTLTKSIMRLAGHEMVNVGDLPIEGFSPATVNSLIFYPRVYAVAVAPLVVVFFVFTEKWRHLLDLSHFEAFYFAVVTCTTVGYGDFAPRTPRDKLVCSFFLVLAVVVLSDTISQLFDIRLKKRIREGKSCQPDLEGLLLAKIRDQGADPRTVAVYESDYVVAALVESGIVDADTCRAIRRFYHWTALGADGDHHDIDLGDLHHKLVNDARREADAKSRRVARLGSLHDIAQGAAAGVAAVAADAGIAAEHVFASPRDAPVSEDFGEWYATVWTPKAQAAQEEAQLRKAAEAHCAAHYHVYASAATAPGKVAPEEKARRVDDAERPAAGDSPRAMPPANHLAPLAG</sequence>
<dbReference type="Proteomes" id="UP001363151">
    <property type="component" value="Unassembled WGS sequence"/>
</dbReference>
<feature type="region of interest" description="Disordered" evidence="9">
    <location>
        <begin position="413"/>
        <end position="450"/>
    </location>
</feature>
<keyword evidence="13" id="KW-1185">Reference proteome</keyword>
<protein>
    <submittedName>
        <fullName evidence="12">Potassium channel</fullName>
    </submittedName>
</protein>
<keyword evidence="5 8" id="KW-0406">Ion transport</keyword>